<organism evidence="2 3">
    <name type="scientific">Sphingorhabdus buctiana</name>
    <dbReference type="NCBI Taxonomy" id="1508805"/>
    <lineage>
        <taxon>Bacteria</taxon>
        <taxon>Pseudomonadati</taxon>
        <taxon>Pseudomonadota</taxon>
        <taxon>Alphaproteobacteria</taxon>
        <taxon>Sphingomonadales</taxon>
        <taxon>Sphingomonadaceae</taxon>
        <taxon>Sphingorhabdus</taxon>
    </lineage>
</organism>
<feature type="domain" description="HEPN AbiJ-N-terminal" evidence="1">
    <location>
        <begin position="7"/>
        <end position="149"/>
    </location>
</feature>
<proteinExistence type="predicted"/>
<gene>
    <name evidence="2" type="ORF">ACFSAG_00230</name>
</gene>
<reference evidence="3" key="1">
    <citation type="journal article" date="2019" name="Int. J. Syst. Evol. Microbiol.">
        <title>The Global Catalogue of Microorganisms (GCM) 10K type strain sequencing project: providing services to taxonomists for standard genome sequencing and annotation.</title>
        <authorList>
            <consortium name="The Broad Institute Genomics Platform"/>
            <consortium name="The Broad Institute Genome Sequencing Center for Infectious Disease"/>
            <person name="Wu L."/>
            <person name="Ma J."/>
        </authorList>
    </citation>
    <scope>NUCLEOTIDE SEQUENCE [LARGE SCALE GENOMIC DNA]</scope>
    <source>
        <strain evidence="3">CGMCC 1.12449</strain>
    </source>
</reference>
<evidence type="ECO:0000313" key="3">
    <source>
        <dbReference type="Proteomes" id="UP001597215"/>
    </source>
</evidence>
<accession>A0ABW4MA68</accession>
<dbReference type="RefSeq" id="WP_381510425.1">
    <property type="nucleotide sequence ID" value="NZ_JBHUEL010000001.1"/>
</dbReference>
<keyword evidence="3" id="KW-1185">Reference proteome</keyword>
<name>A0ABW4MA68_9SPHN</name>
<dbReference type="EMBL" id="JBHUEL010000001">
    <property type="protein sequence ID" value="MFD1765268.1"/>
    <property type="molecule type" value="Genomic_DNA"/>
</dbReference>
<evidence type="ECO:0000259" key="1">
    <source>
        <dbReference type="Pfam" id="PF18863"/>
    </source>
</evidence>
<sequence>MHDGNTPFSARFGFHSPDAEITIREDAPEEMRSAVAMLGYAFDLGPGGMRDLLCEVLLKRPDPGNWSPGNIENEVHRLIDSAPWYKIYDFAERLYLEVGKGDFSGDRQRSFEERLNRSFRELGVGWELQQGKLVARGSEAFTLATRDAVAVMQNAGMPTAAQEIHESLKDISRRPNADVTGAIQHAMASLECVAREIDGSTDTLGKIIARLTFPPPLDVALHKLWGFASEQGRHIVEGREPSFEEAELVVTIASATGVYLLRHRQRAQSGPQA</sequence>
<dbReference type="InterPro" id="IPR049503">
    <property type="entry name" value="AbiJ_NTD4"/>
</dbReference>
<comment type="caution">
    <text evidence="2">The sequence shown here is derived from an EMBL/GenBank/DDBJ whole genome shotgun (WGS) entry which is preliminary data.</text>
</comment>
<dbReference type="Proteomes" id="UP001597215">
    <property type="component" value="Unassembled WGS sequence"/>
</dbReference>
<protein>
    <submittedName>
        <fullName evidence="2">AbiJ-NTD4 domain-containing protein</fullName>
    </submittedName>
</protein>
<dbReference type="Pfam" id="PF18863">
    <property type="entry name" value="AbiJ_NTD4"/>
    <property type="match status" value="1"/>
</dbReference>
<evidence type="ECO:0000313" key="2">
    <source>
        <dbReference type="EMBL" id="MFD1765268.1"/>
    </source>
</evidence>